<evidence type="ECO:0000256" key="2">
    <source>
        <dbReference type="ARBA" id="ARBA00023125"/>
    </source>
</evidence>
<dbReference type="PRINTS" id="PR00032">
    <property type="entry name" value="HTHARAC"/>
</dbReference>
<comment type="caution">
    <text evidence="5">The sequence shown here is derived from an EMBL/GenBank/DDBJ whole genome shotgun (WGS) entry which is preliminary data.</text>
</comment>
<dbReference type="RefSeq" id="WP_381521202.1">
    <property type="nucleotide sequence ID" value="NZ_JBHULN010000003.1"/>
</dbReference>
<keyword evidence="6" id="KW-1185">Reference proteome</keyword>
<keyword evidence="2" id="KW-0238">DNA-binding</keyword>
<keyword evidence="3" id="KW-0804">Transcription</keyword>
<dbReference type="InterPro" id="IPR003313">
    <property type="entry name" value="AraC-bd"/>
</dbReference>
<dbReference type="EMBL" id="JBHULN010000003">
    <property type="protein sequence ID" value="MFD2570489.1"/>
    <property type="molecule type" value="Genomic_DNA"/>
</dbReference>
<dbReference type="SUPFAM" id="SSF51215">
    <property type="entry name" value="Regulatory protein AraC"/>
    <property type="match status" value="1"/>
</dbReference>
<dbReference type="PROSITE" id="PS01124">
    <property type="entry name" value="HTH_ARAC_FAMILY_2"/>
    <property type="match status" value="1"/>
</dbReference>
<dbReference type="InterPro" id="IPR020449">
    <property type="entry name" value="Tscrpt_reg_AraC-type_HTH"/>
</dbReference>
<evidence type="ECO:0000259" key="4">
    <source>
        <dbReference type="PROSITE" id="PS01124"/>
    </source>
</evidence>
<dbReference type="CDD" id="cd06986">
    <property type="entry name" value="cupin_MmsR-like_N"/>
    <property type="match status" value="1"/>
</dbReference>
<dbReference type="InterPro" id="IPR037923">
    <property type="entry name" value="HTH-like"/>
</dbReference>
<dbReference type="InterPro" id="IPR018060">
    <property type="entry name" value="HTH_AraC"/>
</dbReference>
<evidence type="ECO:0000313" key="6">
    <source>
        <dbReference type="Proteomes" id="UP001597469"/>
    </source>
</evidence>
<evidence type="ECO:0000256" key="1">
    <source>
        <dbReference type="ARBA" id="ARBA00023015"/>
    </source>
</evidence>
<dbReference type="Gene3D" id="2.60.120.280">
    <property type="entry name" value="Regulatory protein AraC"/>
    <property type="match status" value="1"/>
</dbReference>
<dbReference type="PROSITE" id="PS00041">
    <property type="entry name" value="HTH_ARAC_FAMILY_1"/>
    <property type="match status" value="1"/>
</dbReference>
<dbReference type="SMART" id="SM00342">
    <property type="entry name" value="HTH_ARAC"/>
    <property type="match status" value="1"/>
</dbReference>
<proteinExistence type="predicted"/>
<keyword evidence="1" id="KW-0805">Transcription regulation</keyword>
<dbReference type="PANTHER" id="PTHR43280">
    <property type="entry name" value="ARAC-FAMILY TRANSCRIPTIONAL REGULATOR"/>
    <property type="match status" value="1"/>
</dbReference>
<feature type="domain" description="HTH araC/xylS-type" evidence="4">
    <location>
        <begin position="199"/>
        <end position="297"/>
    </location>
</feature>
<accession>A0ABW5M1I8</accession>
<organism evidence="5 6">
    <name type="scientific">Spirosoma soli</name>
    <dbReference type="NCBI Taxonomy" id="1770529"/>
    <lineage>
        <taxon>Bacteria</taxon>
        <taxon>Pseudomonadati</taxon>
        <taxon>Bacteroidota</taxon>
        <taxon>Cytophagia</taxon>
        <taxon>Cytophagales</taxon>
        <taxon>Cytophagaceae</taxon>
        <taxon>Spirosoma</taxon>
    </lineage>
</organism>
<gene>
    <name evidence="5" type="ORF">ACFSUS_07580</name>
</gene>
<protein>
    <submittedName>
        <fullName evidence="5">Helix-turn-helix domain-containing protein</fullName>
    </submittedName>
</protein>
<dbReference type="Proteomes" id="UP001597469">
    <property type="component" value="Unassembled WGS sequence"/>
</dbReference>
<sequence>MVTKRQNRKGRGFTGERMIEIPKEVLEKCRSMPLISQLFITQMGFFPKALHHYYQRPTGMSQVILIYCTDGLGWIQVPQGRVTLQAGDMYAIAPGVPHSYAADPNNPWTIYWFHINGTACHESVWAAMGNRDNLSQVVRVVFSNERVALFDRIYETFLNGYSQSNLLFANLTLPYFLASFVLPENFQRGLITPGPSPTDKAIGYMKQNLANTILLDNIAQSANLSTSFFCRKFKQDTGYAPIEYFNHLRIQKACQLLHFSDLRINEVATQLGIDDPFYFSRLFKKQMGVSPAKYRKREGMQRSA</sequence>
<dbReference type="Gene3D" id="1.10.10.60">
    <property type="entry name" value="Homeodomain-like"/>
    <property type="match status" value="2"/>
</dbReference>
<dbReference type="PANTHER" id="PTHR43280:SF30">
    <property type="entry name" value="MMSAB OPERON REGULATORY PROTEIN"/>
    <property type="match status" value="1"/>
</dbReference>
<reference evidence="6" key="1">
    <citation type="journal article" date="2019" name="Int. J. Syst. Evol. Microbiol.">
        <title>The Global Catalogue of Microorganisms (GCM) 10K type strain sequencing project: providing services to taxonomists for standard genome sequencing and annotation.</title>
        <authorList>
            <consortium name="The Broad Institute Genomics Platform"/>
            <consortium name="The Broad Institute Genome Sequencing Center for Infectious Disease"/>
            <person name="Wu L."/>
            <person name="Ma J."/>
        </authorList>
    </citation>
    <scope>NUCLEOTIDE SEQUENCE [LARGE SCALE GENOMIC DNA]</scope>
    <source>
        <strain evidence="6">KCTC 42805</strain>
    </source>
</reference>
<dbReference type="Pfam" id="PF12833">
    <property type="entry name" value="HTH_18"/>
    <property type="match status" value="1"/>
</dbReference>
<dbReference type="InterPro" id="IPR018062">
    <property type="entry name" value="HTH_AraC-typ_CS"/>
</dbReference>
<name>A0ABW5M1I8_9BACT</name>
<evidence type="ECO:0000313" key="5">
    <source>
        <dbReference type="EMBL" id="MFD2570489.1"/>
    </source>
</evidence>
<evidence type="ECO:0000256" key="3">
    <source>
        <dbReference type="ARBA" id="ARBA00023163"/>
    </source>
</evidence>
<dbReference type="SUPFAM" id="SSF46689">
    <property type="entry name" value="Homeodomain-like"/>
    <property type="match status" value="2"/>
</dbReference>
<dbReference type="InterPro" id="IPR009057">
    <property type="entry name" value="Homeodomain-like_sf"/>
</dbReference>
<dbReference type="Pfam" id="PF02311">
    <property type="entry name" value="AraC_binding"/>
    <property type="match status" value="1"/>
</dbReference>